<sequence length="59" mass="6723">TFRNRIPERRQAHTADILTNFQELETQNYVGNAGDYLDSRGFENLLEHLAGTDSSRRGA</sequence>
<organism evidence="1">
    <name type="scientific">Olea europaea</name>
    <name type="common">Common olive</name>
    <dbReference type="NCBI Taxonomy" id="4146"/>
    <lineage>
        <taxon>Eukaryota</taxon>
        <taxon>Viridiplantae</taxon>
        <taxon>Streptophyta</taxon>
        <taxon>Embryophyta</taxon>
        <taxon>Tracheophyta</taxon>
        <taxon>Spermatophyta</taxon>
        <taxon>Magnoliopsida</taxon>
        <taxon>eudicotyledons</taxon>
        <taxon>Gunneridae</taxon>
        <taxon>Pentapetalae</taxon>
        <taxon>asterids</taxon>
        <taxon>lamiids</taxon>
        <taxon>Lamiales</taxon>
        <taxon>Oleaceae</taxon>
        <taxon>Oleeae</taxon>
        <taxon>Olea</taxon>
    </lineage>
</organism>
<reference evidence="1" key="1">
    <citation type="journal article" date="2010" name="Tree Genet. Genomes">
        <title>Identification of a gene involved in the juvenile-to-adult transition (JAT) in cultivated olive trees.</title>
        <authorList>
            <person name="Fernandez-Ocana A."/>
            <person name="Garcia-Lopez M.C."/>
            <person name="Jimenez-Ruiz J."/>
            <person name="Saniger L."/>
            <person name="Macias D."/>
            <person name="Navarro F."/>
            <person name="Oya R."/>
            <person name="Balaj A."/>
            <person name="da la Rosa R."/>
            <person name="Corpas F.J."/>
            <person name="Barroso J.B."/>
            <person name="Luque F."/>
        </authorList>
    </citation>
    <scope>NUCLEOTIDE SEQUENCE</scope>
</reference>
<evidence type="ECO:0000313" key="1">
    <source>
        <dbReference type="EMBL" id="ABS72035.1"/>
    </source>
</evidence>
<proteinExistence type="evidence at transcript level"/>
<protein>
    <submittedName>
        <fullName evidence="1">Uncharacterized protein</fullName>
    </submittedName>
</protein>
<feature type="non-terminal residue" evidence="1">
    <location>
        <position position="1"/>
    </location>
</feature>
<name>B2BGU5_OLEEU</name>
<accession>B2BGU5</accession>
<feature type="non-terminal residue" evidence="1">
    <location>
        <position position="59"/>
    </location>
</feature>
<dbReference type="AlphaFoldDB" id="B2BGU5"/>
<dbReference type="EMBL" id="EF506526">
    <property type="protein sequence ID" value="ABS72035.1"/>
    <property type="molecule type" value="mRNA"/>
</dbReference>